<dbReference type="OrthoDB" id="337745at2759"/>
<sequence length="79" mass="8966">MAARTESLTQPSSHIPTPIIYNMGVPFDYAPERPEHIDAILNGLDRYNPETTTVFQDYVVSQCENQTYDCYANLALLKL</sequence>
<evidence type="ECO:0000313" key="1">
    <source>
        <dbReference type="EMBL" id="KAG9678603.1"/>
    </source>
</evidence>
<dbReference type="Proteomes" id="UP000779574">
    <property type="component" value="Unassembled WGS sequence"/>
</dbReference>
<organism evidence="1 2">
    <name type="scientific">Aureobasidium melanogenum</name>
    <name type="common">Aureobasidium pullulans var. melanogenum</name>
    <dbReference type="NCBI Taxonomy" id="46634"/>
    <lineage>
        <taxon>Eukaryota</taxon>
        <taxon>Fungi</taxon>
        <taxon>Dikarya</taxon>
        <taxon>Ascomycota</taxon>
        <taxon>Pezizomycotina</taxon>
        <taxon>Dothideomycetes</taxon>
        <taxon>Dothideomycetidae</taxon>
        <taxon>Dothideales</taxon>
        <taxon>Saccotheciaceae</taxon>
        <taxon>Aureobasidium</taxon>
    </lineage>
</organism>
<evidence type="ECO:0000313" key="2">
    <source>
        <dbReference type="Proteomes" id="UP000779574"/>
    </source>
</evidence>
<dbReference type="EMBL" id="JAHFXF010001024">
    <property type="protein sequence ID" value="KAG9678603.1"/>
    <property type="molecule type" value="Genomic_DNA"/>
</dbReference>
<comment type="caution">
    <text evidence="1">The sequence shown here is derived from an EMBL/GenBank/DDBJ whole genome shotgun (WGS) entry which is preliminary data.</text>
</comment>
<gene>
    <name evidence="1" type="ORF">KCU76_g15511</name>
</gene>
<reference evidence="1" key="2">
    <citation type="submission" date="2021-08" db="EMBL/GenBank/DDBJ databases">
        <authorList>
            <person name="Gostincar C."/>
            <person name="Sun X."/>
            <person name="Song Z."/>
            <person name="Gunde-Cimerman N."/>
        </authorList>
    </citation>
    <scope>NUCLEOTIDE SEQUENCE</scope>
    <source>
        <strain evidence="1">EXF-9911</strain>
    </source>
</reference>
<dbReference type="PANTHER" id="PTHR13022:SF0">
    <property type="entry name" value="EUKARYOTIC TRANSLATION INITIATION FACTOR 3 SUBUNIT K"/>
    <property type="match status" value="1"/>
</dbReference>
<proteinExistence type="predicted"/>
<feature type="non-terminal residue" evidence="1">
    <location>
        <position position="79"/>
    </location>
</feature>
<dbReference type="AlphaFoldDB" id="A0A9P8E568"/>
<dbReference type="Gene3D" id="1.25.40.250">
    <property type="entry name" value="ARM repeat, domain 1"/>
    <property type="match status" value="1"/>
</dbReference>
<dbReference type="InterPro" id="IPR016020">
    <property type="entry name" value="Transl_init_fac_sub12_N_euk"/>
</dbReference>
<dbReference type="InterPro" id="IPR009374">
    <property type="entry name" value="eIF3k"/>
</dbReference>
<dbReference type="InterPro" id="IPR016024">
    <property type="entry name" value="ARM-type_fold"/>
</dbReference>
<dbReference type="GO" id="GO:0006446">
    <property type="term" value="P:regulation of translational initiation"/>
    <property type="evidence" value="ECO:0007669"/>
    <property type="project" value="InterPro"/>
</dbReference>
<accession>A0A9P8E568</accession>
<protein>
    <submittedName>
        <fullName evidence="1">Uncharacterized protein</fullName>
    </submittedName>
</protein>
<reference evidence="1" key="1">
    <citation type="journal article" date="2021" name="J Fungi (Basel)">
        <title>Virulence traits and population genomics of the black yeast Aureobasidium melanogenum.</title>
        <authorList>
            <person name="Cernosa A."/>
            <person name="Sun X."/>
            <person name="Gostincar C."/>
            <person name="Fang C."/>
            <person name="Gunde-Cimerman N."/>
            <person name="Song Z."/>
        </authorList>
    </citation>
    <scope>NUCLEOTIDE SEQUENCE</scope>
    <source>
        <strain evidence="1">EXF-9911</strain>
    </source>
</reference>
<dbReference type="GO" id="GO:0043022">
    <property type="term" value="F:ribosome binding"/>
    <property type="evidence" value="ECO:0007669"/>
    <property type="project" value="InterPro"/>
</dbReference>
<name>A0A9P8E568_AURME</name>
<dbReference type="SUPFAM" id="SSF48371">
    <property type="entry name" value="ARM repeat"/>
    <property type="match status" value="1"/>
</dbReference>
<dbReference type="PANTHER" id="PTHR13022">
    <property type="entry name" value="EUKARYOTIC TRANSLATION INITIATION FACTOR 3 SUBUNIT 11"/>
    <property type="match status" value="1"/>
</dbReference>
<dbReference type="GO" id="GO:0003743">
    <property type="term" value="F:translation initiation factor activity"/>
    <property type="evidence" value="ECO:0007669"/>
    <property type="project" value="InterPro"/>
</dbReference>
<dbReference type="GO" id="GO:0005852">
    <property type="term" value="C:eukaryotic translation initiation factor 3 complex"/>
    <property type="evidence" value="ECO:0007669"/>
    <property type="project" value="InterPro"/>
</dbReference>